<organism evidence="3 4">
    <name type="scientific">Kalanchoe fedtschenkoi</name>
    <name type="common">Lavender scallops</name>
    <name type="synonym">South American air plant</name>
    <dbReference type="NCBI Taxonomy" id="63787"/>
    <lineage>
        <taxon>Eukaryota</taxon>
        <taxon>Viridiplantae</taxon>
        <taxon>Streptophyta</taxon>
        <taxon>Embryophyta</taxon>
        <taxon>Tracheophyta</taxon>
        <taxon>Spermatophyta</taxon>
        <taxon>Magnoliopsida</taxon>
        <taxon>eudicotyledons</taxon>
        <taxon>Gunneridae</taxon>
        <taxon>Pentapetalae</taxon>
        <taxon>Saxifragales</taxon>
        <taxon>Crassulaceae</taxon>
        <taxon>Kalanchoe</taxon>
    </lineage>
</organism>
<dbReference type="PROSITE" id="PS50846">
    <property type="entry name" value="HMA_2"/>
    <property type="match status" value="2"/>
</dbReference>
<proteinExistence type="predicted"/>
<dbReference type="EnsemblPlants" id="Kaladp0039s0485.1.v1.1">
    <property type="protein sequence ID" value="Kaladp0039s0485.1.v1.1"/>
    <property type="gene ID" value="Kaladp0039s0485.v1.1"/>
</dbReference>
<feature type="compositionally biased region" description="Pro residues" evidence="1">
    <location>
        <begin position="191"/>
        <end position="201"/>
    </location>
</feature>
<feature type="domain" description="HMA" evidence="2">
    <location>
        <begin position="35"/>
        <end position="98"/>
    </location>
</feature>
<dbReference type="OMA" id="RKQANIV"/>
<reference evidence="3" key="1">
    <citation type="submission" date="2021-01" db="UniProtKB">
        <authorList>
            <consortium name="EnsemblPlants"/>
        </authorList>
    </citation>
    <scope>IDENTIFICATION</scope>
</reference>
<evidence type="ECO:0000256" key="1">
    <source>
        <dbReference type="SAM" id="MobiDB-lite"/>
    </source>
</evidence>
<dbReference type="SUPFAM" id="SSF55008">
    <property type="entry name" value="HMA, heavy metal-associated domain"/>
    <property type="match status" value="2"/>
</dbReference>
<dbReference type="CDD" id="cd00371">
    <property type="entry name" value="HMA"/>
    <property type="match status" value="2"/>
</dbReference>
<name>A0A7N0TLY8_KALFE</name>
<accession>A0A7N0TLY8</accession>
<dbReference type="PANTHER" id="PTHR47066">
    <property type="entry name" value="HEAVY METAL-ASSOCIATED ISOPRENYLATED PLANT PROTEIN 9"/>
    <property type="match status" value="1"/>
</dbReference>
<dbReference type="InterPro" id="IPR036163">
    <property type="entry name" value="HMA_dom_sf"/>
</dbReference>
<feature type="region of interest" description="Disordered" evidence="1">
    <location>
        <begin position="185"/>
        <end position="249"/>
    </location>
</feature>
<evidence type="ECO:0000259" key="2">
    <source>
        <dbReference type="PROSITE" id="PS50846"/>
    </source>
</evidence>
<dbReference type="GO" id="GO:0046872">
    <property type="term" value="F:metal ion binding"/>
    <property type="evidence" value="ECO:0007669"/>
    <property type="project" value="InterPro"/>
</dbReference>
<feature type="domain" description="HMA" evidence="2">
    <location>
        <begin position="123"/>
        <end position="187"/>
    </location>
</feature>
<dbReference type="Pfam" id="PF00403">
    <property type="entry name" value="HMA"/>
    <property type="match status" value="2"/>
</dbReference>
<protein>
    <recommendedName>
        <fullName evidence="2">HMA domain-containing protein</fullName>
    </recommendedName>
</protein>
<dbReference type="PANTHER" id="PTHR47066:SF1">
    <property type="entry name" value="HEAVY METAL-ASSOCIATED ISOPRENYLATED PLANT PROTEIN 9"/>
    <property type="match status" value="1"/>
</dbReference>
<sequence length="298" mass="33165">MGEQVMKEQKEAEAVVVVEQKEEAVKSEPLPPPPPPPFVLQIDLHCVGCAKKIEKILTNMTGIEGVVIDMAHNQVTLKGLVEPQAICNRIMKKTKRMATVVSPLPPAAAGPDPQVVASQPTPPTTVNLDVNMHCEACAHQLKKKILKMKGVQKVETDLRSSKVTVTGTMDPLNLVDYVYQRTKKQAKIVPQPEPEPEPAPPEVNKESKDDQNNKPTEEKLDTQKSDQPDTEAGKAEDEKPEEMSQGAEHFQMMSLEEEHMKKMRYFYAPQLPPFYVVERLPPAPQMFSDENPNACSIC</sequence>
<feature type="compositionally biased region" description="Basic and acidic residues" evidence="1">
    <location>
        <begin position="203"/>
        <end position="237"/>
    </location>
</feature>
<dbReference type="Proteomes" id="UP000594263">
    <property type="component" value="Unplaced"/>
</dbReference>
<evidence type="ECO:0000313" key="3">
    <source>
        <dbReference type="EnsemblPlants" id="Kaladp0039s0485.1.v1.1"/>
    </source>
</evidence>
<dbReference type="InterPro" id="IPR044258">
    <property type="entry name" value="HIPP09-like"/>
</dbReference>
<dbReference type="Gene3D" id="3.30.70.100">
    <property type="match status" value="2"/>
</dbReference>
<keyword evidence="4" id="KW-1185">Reference proteome</keyword>
<evidence type="ECO:0000313" key="4">
    <source>
        <dbReference type="Proteomes" id="UP000594263"/>
    </source>
</evidence>
<dbReference type="AlphaFoldDB" id="A0A7N0TLY8"/>
<dbReference type="Gramene" id="Kaladp0039s0485.1.v1.1">
    <property type="protein sequence ID" value="Kaladp0039s0485.1.v1.1"/>
    <property type="gene ID" value="Kaladp0039s0485.v1.1"/>
</dbReference>
<dbReference type="InterPro" id="IPR006121">
    <property type="entry name" value="HMA_dom"/>
</dbReference>